<evidence type="ECO:0000256" key="11">
    <source>
        <dbReference type="ARBA" id="ARBA00078020"/>
    </source>
</evidence>
<dbReference type="InterPro" id="IPR012675">
    <property type="entry name" value="Beta-grasp_dom_sf"/>
</dbReference>
<gene>
    <name evidence="13" type="ORF">A374_14645</name>
</gene>
<keyword evidence="3" id="KW-0501">Molybdenum cofactor biosynthesis</keyword>
<keyword evidence="2" id="KW-0547">Nucleotide-binding</keyword>
<name>I8UCD9_9BACL</name>
<evidence type="ECO:0000256" key="2">
    <source>
        <dbReference type="ARBA" id="ARBA00022741"/>
    </source>
</evidence>
<evidence type="ECO:0000256" key="4">
    <source>
        <dbReference type="ARBA" id="ARBA00024200"/>
    </source>
</evidence>
<dbReference type="PATRIC" id="fig|1196324.3.peg.2993"/>
<evidence type="ECO:0000256" key="3">
    <source>
        <dbReference type="ARBA" id="ARBA00023150"/>
    </source>
</evidence>
<comment type="caution">
    <text evidence="13">The sequence shown here is derived from an EMBL/GenBank/DDBJ whole genome shotgun (WGS) entry which is preliminary data.</text>
</comment>
<dbReference type="SUPFAM" id="SSF54285">
    <property type="entry name" value="MoaD/ThiS"/>
    <property type="match status" value="1"/>
</dbReference>
<evidence type="ECO:0000256" key="12">
    <source>
        <dbReference type="ARBA" id="ARBA00078992"/>
    </source>
</evidence>
<dbReference type="InterPro" id="IPR044672">
    <property type="entry name" value="MOCS2A"/>
</dbReference>
<dbReference type="UniPathway" id="UPA00344"/>
<sequence length="78" mass="8279">MISILLFAQLQEEAGCSEVEIEADAVSIADIKTLLQTKYGIGSLLESCFVAVNEEYVEDTVVVKNGDTVAFLPPVSGG</sequence>
<dbReference type="NCBIfam" id="TIGR01682">
    <property type="entry name" value="moaD"/>
    <property type="match status" value="1"/>
</dbReference>
<dbReference type="Pfam" id="PF02597">
    <property type="entry name" value="ThiS"/>
    <property type="match status" value="1"/>
</dbReference>
<dbReference type="GO" id="GO:1990133">
    <property type="term" value="C:molybdopterin adenylyltransferase complex"/>
    <property type="evidence" value="ECO:0007669"/>
    <property type="project" value="TreeGrafter"/>
</dbReference>
<evidence type="ECO:0000256" key="10">
    <source>
        <dbReference type="ARBA" id="ARBA00077809"/>
    </source>
</evidence>
<dbReference type="GO" id="GO:0000166">
    <property type="term" value="F:nucleotide binding"/>
    <property type="evidence" value="ECO:0007669"/>
    <property type="project" value="UniProtKB-KW"/>
</dbReference>
<evidence type="ECO:0000313" key="14">
    <source>
        <dbReference type="Proteomes" id="UP000004080"/>
    </source>
</evidence>
<evidence type="ECO:0000313" key="13">
    <source>
        <dbReference type="EMBL" id="EIT84575.1"/>
    </source>
</evidence>
<dbReference type="GO" id="GO:0006777">
    <property type="term" value="P:Mo-molybdopterin cofactor biosynthetic process"/>
    <property type="evidence" value="ECO:0007669"/>
    <property type="project" value="UniProtKB-KW"/>
</dbReference>
<dbReference type="RefSeq" id="WP_007203005.1">
    <property type="nucleotide sequence ID" value="NZ_AKKV01000031.1"/>
</dbReference>
<comment type="pathway">
    <text evidence="1">Cofactor biosynthesis; molybdopterin biosynthesis.</text>
</comment>
<dbReference type="FunFam" id="3.10.20.30:FF:000010">
    <property type="entry name" value="Molybdopterin synthase sulfur carrier subunit"/>
    <property type="match status" value="1"/>
</dbReference>
<evidence type="ECO:0000256" key="6">
    <source>
        <dbReference type="ARBA" id="ARBA00054425"/>
    </source>
</evidence>
<evidence type="ECO:0000256" key="5">
    <source>
        <dbReference type="ARBA" id="ARBA00024247"/>
    </source>
</evidence>
<dbReference type="PANTHER" id="PTHR33359:SF1">
    <property type="entry name" value="MOLYBDOPTERIN SYNTHASE SULFUR CARRIER SUBUNIT"/>
    <property type="match status" value="1"/>
</dbReference>
<dbReference type="PANTHER" id="PTHR33359">
    <property type="entry name" value="MOLYBDOPTERIN SYNTHASE SULFUR CARRIER SUBUNIT"/>
    <property type="match status" value="1"/>
</dbReference>
<organism evidence="13 14">
    <name type="scientific">Fictibacillus macauensis ZFHKF-1</name>
    <dbReference type="NCBI Taxonomy" id="1196324"/>
    <lineage>
        <taxon>Bacteria</taxon>
        <taxon>Bacillati</taxon>
        <taxon>Bacillota</taxon>
        <taxon>Bacilli</taxon>
        <taxon>Bacillales</taxon>
        <taxon>Fictibacillaceae</taxon>
        <taxon>Fictibacillus</taxon>
    </lineage>
</organism>
<dbReference type="Proteomes" id="UP000004080">
    <property type="component" value="Unassembled WGS sequence"/>
</dbReference>
<protein>
    <recommendedName>
        <fullName evidence="5">Molybdopterin synthase sulfur carrier subunit</fullName>
    </recommendedName>
    <alternativeName>
        <fullName evidence="11">MPT synthase subunit 1</fullName>
    </alternativeName>
    <alternativeName>
        <fullName evidence="8">Molybdenum cofactor biosynthesis protein D</fullName>
    </alternativeName>
    <alternativeName>
        <fullName evidence="10">Molybdopterin-converting factor small subunit</fullName>
    </alternativeName>
    <alternativeName>
        <fullName evidence="9">Molybdopterin-converting factor subunit 1</fullName>
    </alternativeName>
    <alternativeName>
        <fullName evidence="12">Sulfur carrier protein MoaD</fullName>
    </alternativeName>
</protein>
<dbReference type="eggNOG" id="COG1977">
    <property type="taxonomic scope" value="Bacteria"/>
</dbReference>
<dbReference type="CDD" id="cd00754">
    <property type="entry name" value="Ubl_MoaD"/>
    <property type="match status" value="1"/>
</dbReference>
<keyword evidence="14" id="KW-1185">Reference proteome</keyword>
<evidence type="ECO:0000256" key="7">
    <source>
        <dbReference type="ARBA" id="ARBA00063099"/>
    </source>
</evidence>
<dbReference type="InterPro" id="IPR003749">
    <property type="entry name" value="ThiS/MoaD-like"/>
</dbReference>
<comment type="function">
    <text evidence="6">Involved in sulfur transfer in the conversion of molybdopterin precursor Z to molybdopterin.</text>
</comment>
<dbReference type="Gene3D" id="3.10.20.30">
    <property type="match status" value="1"/>
</dbReference>
<accession>I8UCD9</accession>
<dbReference type="OrthoDB" id="9801945at2"/>
<dbReference type="EMBL" id="AKKV01000031">
    <property type="protein sequence ID" value="EIT84575.1"/>
    <property type="molecule type" value="Genomic_DNA"/>
</dbReference>
<comment type="similarity">
    <text evidence="4">Belongs to the MoaD family.</text>
</comment>
<evidence type="ECO:0000256" key="1">
    <source>
        <dbReference type="ARBA" id="ARBA00005046"/>
    </source>
</evidence>
<dbReference type="AlphaFoldDB" id="I8UCD9"/>
<proteinExistence type="inferred from homology"/>
<dbReference type="InterPro" id="IPR016155">
    <property type="entry name" value="Mopterin_synth/thiamin_S_b"/>
</dbReference>
<comment type="subunit">
    <text evidence="7">Heterotetramer of 2 MoaD subunits and 2 MoaE subunits. Forms a stable heterotetrameric complex of 2 MoaD and 2 MoeB during adenylation of MoaD by MoeB. During catalysis MoaD shuttles between the two heterotetrameric complexes.</text>
</comment>
<evidence type="ECO:0000256" key="9">
    <source>
        <dbReference type="ARBA" id="ARBA00076711"/>
    </source>
</evidence>
<reference evidence="13 14" key="1">
    <citation type="journal article" date="2012" name="J. Bacteriol.">
        <title>Genome of Bacillus macauensis ZFHKF-1, a Long-Chain-Forming Bacterium.</title>
        <authorList>
            <person name="Cai L."/>
            <person name="Zhang T."/>
        </authorList>
    </citation>
    <scope>NUCLEOTIDE SEQUENCE [LARGE SCALE GENOMIC DNA]</scope>
    <source>
        <strain evidence="13 14">ZFHKF-1</strain>
    </source>
</reference>
<evidence type="ECO:0000256" key="8">
    <source>
        <dbReference type="ARBA" id="ARBA00075076"/>
    </source>
</evidence>
<dbReference type="STRING" id="1196324.A374_14645"/>